<evidence type="ECO:0000256" key="2">
    <source>
        <dbReference type="ARBA" id="ARBA00022801"/>
    </source>
</evidence>
<dbReference type="InterPro" id="IPR010431">
    <property type="entry name" value="Fascin"/>
</dbReference>
<comment type="similarity">
    <text evidence="1 4">Belongs to the glycosyl hydrolase 5 (cellulase A) family.</text>
</comment>
<dbReference type="AlphaFoldDB" id="W9R7H1"/>
<reference evidence="9" key="1">
    <citation type="submission" date="2013-01" db="EMBL/GenBank/DDBJ databases">
        <title>Draft Genome Sequence of a Mulberry Tree, Morus notabilis C.K. Schneid.</title>
        <authorList>
            <person name="He N."/>
            <person name="Zhao S."/>
        </authorList>
    </citation>
    <scope>NUCLEOTIDE SEQUENCE</scope>
</reference>
<dbReference type="eggNOG" id="ENOG502QPYU">
    <property type="taxonomic scope" value="Eukaryota"/>
</dbReference>
<dbReference type="SUPFAM" id="SSF51445">
    <property type="entry name" value="(Trans)glycosidases"/>
    <property type="match status" value="1"/>
</dbReference>
<evidence type="ECO:0000313" key="8">
    <source>
        <dbReference type="EMBL" id="EXB39759.1"/>
    </source>
</evidence>
<dbReference type="InterPro" id="IPR001547">
    <property type="entry name" value="Glyco_hydro_5"/>
</dbReference>
<dbReference type="Pfam" id="PF25490">
    <property type="entry name" value="DUF7910"/>
    <property type="match status" value="1"/>
</dbReference>
<keyword evidence="3 4" id="KW-0326">Glycosidase</keyword>
<keyword evidence="5" id="KW-0732">Signal</keyword>
<dbReference type="PANTHER" id="PTHR10551">
    <property type="entry name" value="FASCIN"/>
    <property type="match status" value="1"/>
</dbReference>
<dbReference type="GO" id="GO:0015629">
    <property type="term" value="C:actin cytoskeleton"/>
    <property type="evidence" value="ECO:0007669"/>
    <property type="project" value="TreeGrafter"/>
</dbReference>
<accession>W9R7H1</accession>
<evidence type="ECO:0000256" key="4">
    <source>
        <dbReference type="RuleBase" id="RU361153"/>
    </source>
</evidence>
<dbReference type="InterPro" id="IPR008999">
    <property type="entry name" value="Actin-crosslinking"/>
</dbReference>
<evidence type="ECO:0000259" key="7">
    <source>
        <dbReference type="Pfam" id="PF25490"/>
    </source>
</evidence>
<feature type="domain" description="Glycoside hydrolase family 5" evidence="6">
    <location>
        <begin position="220"/>
        <end position="481"/>
    </location>
</feature>
<dbReference type="GO" id="GO:0051017">
    <property type="term" value="P:actin filament bundle assembly"/>
    <property type="evidence" value="ECO:0007669"/>
    <property type="project" value="TreeGrafter"/>
</dbReference>
<name>W9R7H1_9ROSA</name>
<evidence type="ECO:0000313" key="9">
    <source>
        <dbReference type="Proteomes" id="UP000030645"/>
    </source>
</evidence>
<dbReference type="GO" id="GO:0005737">
    <property type="term" value="C:cytoplasm"/>
    <property type="evidence" value="ECO:0007669"/>
    <property type="project" value="TreeGrafter"/>
</dbReference>
<dbReference type="GO" id="GO:0004553">
    <property type="term" value="F:hydrolase activity, hydrolyzing O-glycosyl compounds"/>
    <property type="evidence" value="ECO:0007669"/>
    <property type="project" value="InterPro"/>
</dbReference>
<dbReference type="Pfam" id="PF00150">
    <property type="entry name" value="Cellulase"/>
    <property type="match status" value="1"/>
</dbReference>
<dbReference type="FunFam" id="2.80.10.50:FF:000056">
    <property type="entry name" value="Glucan 1,3-beta-glucosidase A"/>
    <property type="match status" value="1"/>
</dbReference>
<keyword evidence="2 4" id="KW-0378">Hydrolase</keyword>
<evidence type="ECO:0000259" key="6">
    <source>
        <dbReference type="Pfam" id="PF00150"/>
    </source>
</evidence>
<evidence type="ECO:0000256" key="3">
    <source>
        <dbReference type="ARBA" id="ARBA00023295"/>
    </source>
</evidence>
<sequence>MANFVFLNLLLAFYLSCIFSLSNAQNAIQLPLKSVNLGNWLVIEGWMKPSLFDGIPNKDLLDGTQVQFKSAKLQKYLCPENGGGTVLVANRSSASSWETFRLWRINESSFNFRSFNKQFVGLENQGQGNTLVAVSNDPGNSENFQIVRNDADPNRVRIRAANGLFLQTQTETLVTANYEGSTWDDNDPSVFEMTIVSTIRGEYQISNGYDPERASQDHRNTYITEEDFSFMSSNGLNAVRIPIGWWIAYDPTPPTPFVGGSLQALDNAFQWAQNHGMKVIIDLHAVQGSQNGNEHSATRDGFQEWGSDSDIQDTVAVIDFLAARYANNPSLAAIGLMNEPMSPGVTLETLIRYYQMGYNTVRKYTSNAYVVLSNRLGPANSKELLSFAGSLSNVVVEVHYYNLYSESYRRMDVQQNINFIYHQRSSDLSALSVPNGPLSFVGEWSGEFGTPVKSKEDYQRFAEAQLDVYGRATFGWAFWAYKCDANLWSLKWMIENNYITL</sequence>
<dbReference type="STRING" id="981085.W9R7H1"/>
<dbReference type="CDD" id="cd00257">
    <property type="entry name" value="beta-trefoil_FSCN-like"/>
    <property type="match status" value="1"/>
</dbReference>
<dbReference type="EMBL" id="KE343734">
    <property type="protein sequence ID" value="EXB39759.1"/>
    <property type="molecule type" value="Genomic_DNA"/>
</dbReference>
<organism evidence="8 9">
    <name type="scientific">Morus notabilis</name>
    <dbReference type="NCBI Taxonomy" id="981085"/>
    <lineage>
        <taxon>Eukaryota</taxon>
        <taxon>Viridiplantae</taxon>
        <taxon>Streptophyta</taxon>
        <taxon>Embryophyta</taxon>
        <taxon>Tracheophyta</taxon>
        <taxon>Spermatophyta</taxon>
        <taxon>Magnoliopsida</taxon>
        <taxon>eudicotyledons</taxon>
        <taxon>Gunneridae</taxon>
        <taxon>Pentapetalae</taxon>
        <taxon>rosids</taxon>
        <taxon>fabids</taxon>
        <taxon>Rosales</taxon>
        <taxon>Moraceae</taxon>
        <taxon>Moreae</taxon>
        <taxon>Morus</taxon>
    </lineage>
</organism>
<dbReference type="SUPFAM" id="SSF50405">
    <property type="entry name" value="Actin-crosslinking proteins"/>
    <property type="match status" value="1"/>
</dbReference>
<evidence type="ECO:0000256" key="1">
    <source>
        <dbReference type="ARBA" id="ARBA00005641"/>
    </source>
</evidence>
<dbReference type="GO" id="GO:0000272">
    <property type="term" value="P:polysaccharide catabolic process"/>
    <property type="evidence" value="ECO:0007669"/>
    <property type="project" value="InterPro"/>
</dbReference>
<dbReference type="GO" id="GO:0051015">
    <property type="term" value="F:actin filament binding"/>
    <property type="evidence" value="ECO:0007669"/>
    <property type="project" value="InterPro"/>
</dbReference>
<dbReference type="PANTHER" id="PTHR10551:SF13">
    <property type="entry name" value="GLUCAN 1,3-BETA-GLUCOSIDASE ARB_04467-RELATED"/>
    <property type="match status" value="1"/>
</dbReference>
<dbReference type="InterPro" id="IPR057232">
    <property type="entry name" value="DUF7910"/>
</dbReference>
<keyword evidence="9" id="KW-1185">Reference proteome</keyword>
<dbReference type="FunFam" id="3.20.20.80:FF:000067">
    <property type="entry name" value="Glucan 1,3-beta-glucosidase A"/>
    <property type="match status" value="1"/>
</dbReference>
<dbReference type="Gene3D" id="2.80.10.50">
    <property type="match status" value="1"/>
</dbReference>
<feature type="domain" description="DUF7910" evidence="7">
    <location>
        <begin position="57"/>
        <end position="196"/>
    </location>
</feature>
<dbReference type="Proteomes" id="UP000030645">
    <property type="component" value="Unassembled WGS sequence"/>
</dbReference>
<dbReference type="InterPro" id="IPR017853">
    <property type="entry name" value="GH"/>
</dbReference>
<evidence type="ECO:0000256" key="5">
    <source>
        <dbReference type="SAM" id="SignalP"/>
    </source>
</evidence>
<proteinExistence type="inferred from homology"/>
<feature type="chain" id="PRO_5004932405" evidence="5">
    <location>
        <begin position="25"/>
        <end position="501"/>
    </location>
</feature>
<protein>
    <submittedName>
        <fullName evidence="8">Glucan 1,3-beta-glucosidase A</fullName>
    </submittedName>
</protein>
<dbReference type="GO" id="GO:0007163">
    <property type="term" value="P:establishment or maintenance of cell polarity"/>
    <property type="evidence" value="ECO:0007669"/>
    <property type="project" value="TreeGrafter"/>
</dbReference>
<gene>
    <name evidence="8" type="ORF">L484_016603</name>
</gene>
<dbReference type="Gene3D" id="3.20.20.80">
    <property type="entry name" value="Glycosidases"/>
    <property type="match status" value="1"/>
</dbReference>
<feature type="signal peptide" evidence="5">
    <location>
        <begin position="1"/>
        <end position="24"/>
    </location>
</feature>
<dbReference type="GO" id="GO:0016477">
    <property type="term" value="P:cell migration"/>
    <property type="evidence" value="ECO:0007669"/>
    <property type="project" value="TreeGrafter"/>
</dbReference>